<reference evidence="4 5" key="2">
    <citation type="submission" date="2016-05" db="EMBL/GenBank/DDBJ databases">
        <authorList>
            <person name="Naeem Raeece"/>
        </authorList>
    </citation>
    <scope>NUCLEOTIDE SEQUENCE [LARGE SCALE GENOMIC DNA]</scope>
</reference>
<dbReference type="Proteomes" id="UP000078546">
    <property type="component" value="Unassembled WGS sequence"/>
</dbReference>
<evidence type="ECO:0000313" key="2">
    <source>
        <dbReference type="EMBL" id="SBS87864.1"/>
    </source>
</evidence>
<dbReference type="VEuPathDB" id="PlasmoDB:PocGH01_00167500"/>
<dbReference type="InterPro" id="IPR008780">
    <property type="entry name" value="Plasmodium_Vir"/>
</dbReference>
<dbReference type="AlphaFoldDB" id="A0A1A8W848"/>
<evidence type="ECO:0000256" key="1">
    <source>
        <dbReference type="SAM" id="Phobius"/>
    </source>
</evidence>
<keyword evidence="1" id="KW-1133">Transmembrane helix</keyword>
<accession>A0A1A8W848</accession>
<proteinExistence type="predicted"/>
<sequence length="339" mass="40081">MSDLESQISKIPEFIFYNNLDEITVTEKIALSEYLSGCTSCTQYYPIESYIRKIIYNYDKLKDHFGNSSYSKYCRYLKYWIYKEKKSYELTYHSQKQYWNNCIPCLWKNLQAKNLNTHGKCDLDDEKYSNAIISMKRELDWFCSIKRELGNSQEIKTNRDYCINFNNKKDYYLISFLRWLSSIPNNTYLEPHFFDIDNNCSLSKISTIFSDIACPIDDNTKVVPTQDCSSEVAKALSAATQCNKSEPCPEQSATEDLTCNSSYEVALSICVTFFVTILFCFLLYKFTPLGHWLYNRLRKKNILQKNLDHKNEQEILESFSRNSDRIIANDEYYITYERF</sequence>
<dbReference type="Pfam" id="PF05795">
    <property type="entry name" value="Plasmodium_Vir"/>
    <property type="match status" value="1"/>
</dbReference>
<dbReference type="EMBL" id="FLQU01000602">
    <property type="protein sequence ID" value="SBS87864.1"/>
    <property type="molecule type" value="Genomic_DNA"/>
</dbReference>
<gene>
    <name evidence="3" type="ORF">POVCU1_071490</name>
    <name evidence="2" type="ORF">POVCU2_0044930</name>
</gene>
<organism evidence="2 5">
    <name type="scientific">Plasmodium ovale curtisi</name>
    <dbReference type="NCBI Taxonomy" id="864141"/>
    <lineage>
        <taxon>Eukaryota</taxon>
        <taxon>Sar</taxon>
        <taxon>Alveolata</taxon>
        <taxon>Apicomplexa</taxon>
        <taxon>Aconoidasida</taxon>
        <taxon>Haemosporida</taxon>
        <taxon>Plasmodiidae</taxon>
        <taxon>Plasmodium</taxon>
        <taxon>Plasmodium (Plasmodium)</taxon>
    </lineage>
</organism>
<protein>
    <submittedName>
        <fullName evidence="2">PIR Superfamily Protein</fullName>
    </submittedName>
</protein>
<reference evidence="2" key="1">
    <citation type="submission" date="2016-05" db="EMBL/GenBank/DDBJ databases">
        <authorList>
            <person name="Lavstsen T."/>
            <person name="Jespersen J.S."/>
        </authorList>
    </citation>
    <scope>NUCLEOTIDE SEQUENCE [LARGE SCALE GENOMIC DNA]</scope>
</reference>
<keyword evidence="1" id="KW-0472">Membrane</keyword>
<feature type="transmembrane region" description="Helical" evidence="1">
    <location>
        <begin position="265"/>
        <end position="284"/>
    </location>
</feature>
<evidence type="ECO:0000313" key="4">
    <source>
        <dbReference type="Proteomes" id="UP000078546"/>
    </source>
</evidence>
<keyword evidence="1" id="KW-0812">Transmembrane</keyword>
<dbReference type="EMBL" id="FLQV01002944">
    <property type="protein sequence ID" value="SBT01973.1"/>
    <property type="molecule type" value="Genomic_DNA"/>
</dbReference>
<dbReference type="Proteomes" id="UP000078560">
    <property type="component" value="Unassembled WGS sequence"/>
</dbReference>
<evidence type="ECO:0000313" key="5">
    <source>
        <dbReference type="Proteomes" id="UP000078560"/>
    </source>
</evidence>
<name>A0A1A8W848_PLAOA</name>
<evidence type="ECO:0000313" key="3">
    <source>
        <dbReference type="EMBL" id="SBT01973.1"/>
    </source>
</evidence>